<evidence type="ECO:0000259" key="5">
    <source>
        <dbReference type="Pfam" id="PF23559"/>
    </source>
</evidence>
<keyword evidence="9" id="KW-1185">Reference proteome</keyword>
<evidence type="ECO:0000259" key="4">
    <source>
        <dbReference type="Pfam" id="PF00931"/>
    </source>
</evidence>
<dbReference type="PANTHER" id="PTHR36766:SF40">
    <property type="entry name" value="DISEASE RESISTANCE PROTEIN RGA3"/>
    <property type="match status" value="1"/>
</dbReference>
<dbReference type="Gene3D" id="1.10.8.430">
    <property type="entry name" value="Helical domain of apoptotic protease-activating factors"/>
    <property type="match status" value="1"/>
</dbReference>
<dbReference type="SMART" id="SM00369">
    <property type="entry name" value="LRR_TYP"/>
    <property type="match status" value="6"/>
</dbReference>
<name>A0ABD3KKU8_EUCGL</name>
<dbReference type="Pfam" id="PF23598">
    <property type="entry name" value="LRR_14"/>
    <property type="match status" value="1"/>
</dbReference>
<dbReference type="InterPro" id="IPR032675">
    <property type="entry name" value="LRR_dom_sf"/>
</dbReference>
<evidence type="ECO:0000256" key="3">
    <source>
        <dbReference type="ARBA" id="ARBA00022821"/>
    </source>
</evidence>
<dbReference type="PRINTS" id="PR00364">
    <property type="entry name" value="DISEASERSIST"/>
</dbReference>
<keyword evidence="2" id="KW-0677">Repeat</keyword>
<keyword evidence="3" id="KW-0611">Plant defense</keyword>
<dbReference type="InterPro" id="IPR042197">
    <property type="entry name" value="Apaf_helical"/>
</dbReference>
<dbReference type="Pfam" id="PF00931">
    <property type="entry name" value="NB-ARC"/>
    <property type="match status" value="1"/>
</dbReference>
<dbReference type="InterPro" id="IPR027417">
    <property type="entry name" value="P-loop_NTPase"/>
</dbReference>
<dbReference type="InterPro" id="IPR036388">
    <property type="entry name" value="WH-like_DNA-bd_sf"/>
</dbReference>
<gene>
    <name evidence="8" type="ORF">ACJRO7_021290</name>
</gene>
<dbReference type="InterPro" id="IPR055414">
    <property type="entry name" value="LRR_R13L4/SHOC2-like"/>
</dbReference>
<dbReference type="Gene3D" id="3.80.10.10">
    <property type="entry name" value="Ribonuclease Inhibitor"/>
    <property type="match status" value="3"/>
</dbReference>
<dbReference type="InterPro" id="IPR003591">
    <property type="entry name" value="Leu-rich_rpt_typical-subtyp"/>
</dbReference>
<evidence type="ECO:0000313" key="9">
    <source>
        <dbReference type="Proteomes" id="UP001634007"/>
    </source>
</evidence>
<feature type="domain" description="NB-ARC" evidence="4">
    <location>
        <begin position="156"/>
        <end position="309"/>
    </location>
</feature>
<dbReference type="Gene3D" id="1.10.10.10">
    <property type="entry name" value="Winged helix-like DNA-binding domain superfamily/Winged helix DNA-binding domain"/>
    <property type="match status" value="1"/>
</dbReference>
<dbReference type="InterPro" id="IPR056789">
    <property type="entry name" value="LRR_R13L1-DRL21"/>
</dbReference>
<keyword evidence="1" id="KW-0433">Leucine-rich repeat</keyword>
<protein>
    <recommendedName>
        <fullName evidence="10">NB-ARC domain-containing protein</fullName>
    </recommendedName>
</protein>
<dbReference type="InterPro" id="IPR002182">
    <property type="entry name" value="NB-ARC"/>
</dbReference>
<evidence type="ECO:0000256" key="2">
    <source>
        <dbReference type="ARBA" id="ARBA00022737"/>
    </source>
</evidence>
<evidence type="ECO:0000313" key="8">
    <source>
        <dbReference type="EMBL" id="KAL3739983.1"/>
    </source>
</evidence>
<evidence type="ECO:0000259" key="6">
    <source>
        <dbReference type="Pfam" id="PF23598"/>
    </source>
</evidence>
<reference evidence="8 9" key="1">
    <citation type="submission" date="2024-11" db="EMBL/GenBank/DDBJ databases">
        <title>Chromosome-level genome assembly of Eucalyptus globulus Labill. provides insights into its genome evolution.</title>
        <authorList>
            <person name="Li X."/>
        </authorList>
    </citation>
    <scope>NUCLEOTIDE SEQUENCE [LARGE SCALE GENOMIC DNA]</scope>
    <source>
        <strain evidence="8">CL2024</strain>
        <tissue evidence="8">Fresh tender leaves</tissue>
    </source>
</reference>
<dbReference type="SUPFAM" id="SSF52058">
    <property type="entry name" value="L domain-like"/>
    <property type="match status" value="2"/>
</dbReference>
<dbReference type="PANTHER" id="PTHR36766">
    <property type="entry name" value="PLANT BROAD-SPECTRUM MILDEW RESISTANCE PROTEIN RPW8"/>
    <property type="match status" value="1"/>
</dbReference>
<evidence type="ECO:0000259" key="7">
    <source>
        <dbReference type="Pfam" id="PF25019"/>
    </source>
</evidence>
<evidence type="ECO:0000256" key="1">
    <source>
        <dbReference type="ARBA" id="ARBA00022614"/>
    </source>
</evidence>
<dbReference type="Gene3D" id="3.40.50.300">
    <property type="entry name" value="P-loop containing nucleotide triphosphate hydrolases"/>
    <property type="match status" value="1"/>
</dbReference>
<feature type="domain" description="R13L1/DRL21-like LRR repeat region" evidence="7">
    <location>
        <begin position="635"/>
        <end position="753"/>
    </location>
</feature>
<dbReference type="FunFam" id="1.10.10.10:FF:000322">
    <property type="entry name" value="Probable disease resistance protein At1g63360"/>
    <property type="match status" value="1"/>
</dbReference>
<feature type="domain" description="Disease resistance protein winged helix" evidence="5">
    <location>
        <begin position="390"/>
        <end position="463"/>
    </location>
</feature>
<dbReference type="Proteomes" id="UP001634007">
    <property type="component" value="Unassembled WGS sequence"/>
</dbReference>
<sequence length="1054" mass="120459">MAEPLVFRVGKLVDDFPEAAELWGTGDTEMEDTFSYLQSIVPDAEKRVLSDESDKDIEQWLEDPKDAFYEAEDLREEWPSKDEKLKQVIPSSSPSAKPDLRLEMSTRAKKIRKRIEAIAAEGTDLGLRECAVVVRVERRERLDAFVCDEEIIGREDAKSVITKFLLDSKTDDQIPVLSIWGDDGVGKTALARCLYVDDMVKKHFDLRIWVNGFRNLEGELRKIRGRETTEREDDVLRFQRYLLVFDDLRDEDPEQWGSLKSLLMGGARGSKILITTRDRSVAVCTSTFPSYRLAGLPIKSSFDLLMRMACLEEEETGNSIKVDIGRKIVQKCHGIPLAIRMIGSLLFCKKTEEEWLHLLRETSEFSKNLSRLSYIHLPCHLKQCFAFCSLFPRDWVIDKQLLMSLWIAEGFIQPIDNGDWDMEDIAHDYFMDLLRRNFFQDCVKDELGNVTSCRMHHLVHDLARHVAGTEYGRIYHSWPYLEERAHHISWDSTLDFSQGDTYLHGAYRLRTFIKTSQRKSLRCETQMGEKTLHKLISSFKFLRALDLHDSGIEKLPSSICELKHLTFLDLSENEGILIELPEDFRKLVNLRQLEISDCSVLSHMPQGLGQLTLLRTLTDFLLPRNDSCPQNHSGLGELNKLSNLRGSLRIEVKGGIEDVVAESNAANLKEKDSLVSLVLVFARKESDEVLLKEMQPSLDLRSLEIRGYGGTRFPSWMSCMPKLVRLRLFDCTACKILPLLGELTSLKHLEIGELPTVEYTETTELNLTELVILDLSWSKVTKDWGGWRKIKMEQLKVLNLTSCTDLLISPEFSSFLNLEILILERCSRLVHLDPSIGGLKKLLCLNLKSCTELNRLPAELGALKALKELLIDETSVHDIFLQSDSEEVEHLTSLSILSANNSNITELPSGVGARLRRLSLRNCHRIRKLPESIGQLGSPLEELDISGTCISELPGSFGNLQRLRVLKMHYCFIRKFPSFIWHLHSLEEIDASLCRNIEGDIPRDIGKLENLRILRLRNSAISSLPPEIKHLWKLETLDVCRCDKLHELPALPLV</sequence>
<dbReference type="EMBL" id="JBJKBG010000005">
    <property type="protein sequence ID" value="KAL3739983.1"/>
    <property type="molecule type" value="Genomic_DNA"/>
</dbReference>
<evidence type="ECO:0008006" key="10">
    <source>
        <dbReference type="Google" id="ProtNLM"/>
    </source>
</evidence>
<dbReference type="Pfam" id="PF25019">
    <property type="entry name" value="LRR_R13L1-DRL21"/>
    <property type="match status" value="1"/>
</dbReference>
<feature type="domain" description="Disease resistance R13L4/SHOC-2-like LRR" evidence="6">
    <location>
        <begin position="914"/>
        <end position="991"/>
    </location>
</feature>
<organism evidence="8 9">
    <name type="scientific">Eucalyptus globulus</name>
    <name type="common">Tasmanian blue gum</name>
    <dbReference type="NCBI Taxonomy" id="34317"/>
    <lineage>
        <taxon>Eukaryota</taxon>
        <taxon>Viridiplantae</taxon>
        <taxon>Streptophyta</taxon>
        <taxon>Embryophyta</taxon>
        <taxon>Tracheophyta</taxon>
        <taxon>Spermatophyta</taxon>
        <taxon>Magnoliopsida</taxon>
        <taxon>eudicotyledons</taxon>
        <taxon>Gunneridae</taxon>
        <taxon>Pentapetalae</taxon>
        <taxon>rosids</taxon>
        <taxon>malvids</taxon>
        <taxon>Myrtales</taxon>
        <taxon>Myrtaceae</taxon>
        <taxon>Myrtoideae</taxon>
        <taxon>Eucalypteae</taxon>
        <taxon>Eucalyptus</taxon>
    </lineage>
</organism>
<dbReference type="AlphaFoldDB" id="A0ABD3KKU8"/>
<dbReference type="InterPro" id="IPR058922">
    <property type="entry name" value="WHD_DRP"/>
</dbReference>
<dbReference type="Pfam" id="PF23559">
    <property type="entry name" value="WHD_DRP"/>
    <property type="match status" value="1"/>
</dbReference>
<proteinExistence type="predicted"/>
<dbReference type="SUPFAM" id="SSF52540">
    <property type="entry name" value="P-loop containing nucleoside triphosphate hydrolases"/>
    <property type="match status" value="1"/>
</dbReference>
<accession>A0ABD3KKU8</accession>
<comment type="caution">
    <text evidence="8">The sequence shown here is derived from an EMBL/GenBank/DDBJ whole genome shotgun (WGS) entry which is preliminary data.</text>
</comment>
<dbReference type="GO" id="GO:0006952">
    <property type="term" value="P:defense response"/>
    <property type="evidence" value="ECO:0007669"/>
    <property type="project" value="UniProtKB-KW"/>
</dbReference>